<sequence length="152" mass="16326">MTQKLVVNLDFEEFPEDYTCRGANRSPAIRVEGILPNIKSLAILATTSPEEGPSKVAWVLWNLPAVSLIPEGFPEGGTVESPLHAVQGTNDFGTLGYRGPCPEAGRAEAYLFRVYALDLDLALAPGATWEEMVRAMNGSLNQSGEAVVFAMG</sequence>
<name>A0A0H1R1E0_9EURY</name>
<dbReference type="NCBIfam" id="TIGR00481">
    <property type="entry name" value="YbhB/YbcL family Raf kinase inhibitor-like protein"/>
    <property type="match status" value="1"/>
</dbReference>
<proteinExistence type="predicted"/>
<dbReference type="CDD" id="cd00865">
    <property type="entry name" value="PEBP_bact_arch"/>
    <property type="match status" value="1"/>
</dbReference>
<dbReference type="AlphaFoldDB" id="A0A0H1R1E0"/>
<dbReference type="STRING" id="1550566.SZ63_00715"/>
<dbReference type="RefSeq" id="WP_048179601.1">
    <property type="nucleotide sequence ID" value="NZ_JXOJ01000001.1"/>
</dbReference>
<accession>A0A0H1R1E0</accession>
<dbReference type="Pfam" id="PF01161">
    <property type="entry name" value="PBP"/>
    <property type="match status" value="1"/>
</dbReference>
<organism evidence="1 2">
    <name type="scientific">Methanoculleus sediminis</name>
    <dbReference type="NCBI Taxonomy" id="1550566"/>
    <lineage>
        <taxon>Archaea</taxon>
        <taxon>Methanobacteriati</taxon>
        <taxon>Methanobacteriota</taxon>
        <taxon>Stenosarchaea group</taxon>
        <taxon>Methanomicrobia</taxon>
        <taxon>Methanomicrobiales</taxon>
        <taxon>Methanomicrobiaceae</taxon>
        <taxon>Methanoculleus</taxon>
    </lineage>
</organism>
<dbReference type="EMBL" id="JXOJ01000001">
    <property type="protein sequence ID" value="KLK89015.1"/>
    <property type="molecule type" value="Genomic_DNA"/>
</dbReference>
<protein>
    <submittedName>
        <fullName evidence="1">Phosphatidylethanolamine-binding protein</fullName>
    </submittedName>
</protein>
<dbReference type="InterPro" id="IPR008914">
    <property type="entry name" value="PEBP"/>
</dbReference>
<dbReference type="PATRIC" id="fig|1550566.3.peg.155"/>
<evidence type="ECO:0000313" key="2">
    <source>
        <dbReference type="Proteomes" id="UP000035301"/>
    </source>
</evidence>
<dbReference type="OrthoDB" id="28720at2157"/>
<dbReference type="InterPro" id="IPR005247">
    <property type="entry name" value="YbhB_YbcL/LppC-like"/>
</dbReference>
<dbReference type="Proteomes" id="UP000035301">
    <property type="component" value="Unassembled WGS sequence"/>
</dbReference>
<reference evidence="1 2" key="1">
    <citation type="journal article" date="2015" name="Int. J. Syst. Evol. Microbiol.">
        <title>Methanoculleus sediminis sp. nov., a methanogen from sediments near a submarine mud volcano.</title>
        <authorList>
            <person name="Chen S.C."/>
            <person name="Chen M.F."/>
            <person name="Lai M.C."/>
            <person name="Weng C.Y."/>
            <person name="Wu S.Y."/>
            <person name="Lin S."/>
            <person name="Yang T.F."/>
            <person name="Chen P.C."/>
        </authorList>
    </citation>
    <scope>NUCLEOTIDE SEQUENCE [LARGE SCALE GENOMIC DNA]</scope>
    <source>
        <strain evidence="1 2">S3Fa</strain>
    </source>
</reference>
<evidence type="ECO:0000313" key="1">
    <source>
        <dbReference type="EMBL" id="KLK89015.1"/>
    </source>
</evidence>
<keyword evidence="2" id="KW-1185">Reference proteome</keyword>
<dbReference type="SUPFAM" id="SSF49777">
    <property type="entry name" value="PEBP-like"/>
    <property type="match status" value="1"/>
</dbReference>
<comment type="caution">
    <text evidence="1">The sequence shown here is derived from an EMBL/GenBank/DDBJ whole genome shotgun (WGS) entry which is preliminary data.</text>
</comment>
<gene>
    <name evidence="1" type="ORF">SZ63_00715</name>
</gene>
<dbReference type="InterPro" id="IPR036610">
    <property type="entry name" value="PEBP-like_sf"/>
</dbReference>
<dbReference type="Gene3D" id="3.90.280.10">
    <property type="entry name" value="PEBP-like"/>
    <property type="match status" value="1"/>
</dbReference>